<feature type="coiled-coil region" evidence="1">
    <location>
        <begin position="4111"/>
        <end position="4173"/>
    </location>
</feature>
<feature type="coiled-coil region" evidence="1">
    <location>
        <begin position="4495"/>
        <end position="4557"/>
    </location>
</feature>
<dbReference type="EMBL" id="CP093310">
    <property type="protein sequence ID" value="UNK05579.2"/>
    <property type="molecule type" value="Genomic_DNA"/>
</dbReference>
<feature type="coiled-coil region" evidence="1">
    <location>
        <begin position="2287"/>
        <end position="2349"/>
    </location>
</feature>
<feature type="coiled-coil region" evidence="1">
    <location>
        <begin position="1519"/>
        <end position="1581"/>
    </location>
</feature>
<feature type="coiled-coil region" evidence="1">
    <location>
        <begin position="3631"/>
        <end position="3693"/>
    </location>
</feature>
<feature type="coiled-coil region" evidence="1">
    <location>
        <begin position="1423"/>
        <end position="1485"/>
    </location>
</feature>
<feature type="coiled-coil region" evidence="1">
    <location>
        <begin position="2671"/>
        <end position="2733"/>
    </location>
</feature>
<feature type="coiled-coil region" evidence="1">
    <location>
        <begin position="463"/>
        <end position="525"/>
    </location>
</feature>
<feature type="coiled-coil region" evidence="1">
    <location>
        <begin position="5167"/>
        <end position="5229"/>
    </location>
</feature>
<feature type="coiled-coil region" evidence="1">
    <location>
        <begin position="1903"/>
        <end position="1965"/>
    </location>
</feature>
<dbReference type="SMART" id="SM01189">
    <property type="entry name" value="ELM2"/>
    <property type="match status" value="64"/>
</dbReference>
<feature type="coiled-coil region" evidence="1">
    <location>
        <begin position="655"/>
        <end position="717"/>
    </location>
</feature>
<sequence length="7548" mass="805696">MKTVIVKVNTATQTIAEHTVVTQDGQPTVIKAVQKVNYELFDPATGHAPNHIVTKRVGNDLHVSMEDNAQDSDLIIEGFYDDTNSALIGLAEDGEYYYYVPDSGEVVDYVTQLQVGDIEGQALGGESQVAPWWVGATEGSFDTLPWLVGLAGAGIVGAALSSGGGSSSSNGYVPPVDNNKKVDDLVKAAEEAEKAAEDALVEANKDGLITPEENQNLTDLNNAVTEAKDKAQAKVDELPESTGKDSFQDRLDVIDGIVVPGITDQDKDGLDDTLQAEVEDLVKAAEEAEKAAEDALVEANKDGLITPEENQNLTDLNNAVTEAKDKAQAKVDELPESTGKDSFQDRLDVIDGIVVPGITDQDKDGLDDTLQAEVEDLVKAAEEAEKAAEDALVEANKDGLITPEENQNLTDLNNAVTEAKDKAQAKVDELPESTGKDSFQDRLDVIDGIVVPGITDQDKDGLDDTLQAEVEDLVKAAEEAEKAAEDALVEANKDGLITPEENQNLTDLNNAVTEAKDKAQAKVDELPESTGKDSFQDRLDVIDGIVVPGITDQDKDGLDDTLQAEVEDLVKAAEEAEKAAEDALVEANKDGLITPEENQNLTDLNNAVTEAKDKAQAKVDELPESTGKDSFQDRLDVIDGIVVPGITDQDKDGLDDTLQAEVEDLVKAAEEAEKAAEDALVEANKDGLITPEENQNLTDLNNAVTEAKDKAQAKVDELPESTGKDSFQDRLDVIDGIVVPGITDQDKDGLDDTLQAEVEDLVKAAEEAEKAAEDALVEANKDGLITPEENQNLTDLNNAVTEAKDKAQAKVDELPESTGKDSFQDRLDVIDGIVVPGITDQDKDGLDDTLQAEVEDLVKAAEEAEKAAEDALVEANKDGLITPEENQNLTDLNNAVTEAKDKAQAKVDELPESTGKDSFQDRLDVIDGIVVPGITDQDKDGLDDTLQAEVEDLVKAAEEAEKAAEDALVEANKDGLITPEENQNLTDLNNAVTEAKDKAQAKVDELPESTGKDSFQDRLDVIDGIVVPGITDQDKDGLDDTLQAEVEDLVKAAEEAEKAAEDALVEANKDGLITPEENQNLTDLNNAVTEAKDKAQAKVDELPESTGKDSFQDRLDVIDGIVVPGITDQDKDGLDDTLQAEVEDLVKAAEEAEKAAEDALVEANKDGLITPEENQNLTDLNNAVTEAKDKAQAKVDELPESTGKDSFQDRLDVIDGIVVPGITDQDKDGLDDTLQAEVEDLVKAAEEAEKAAEDALVEANKDGLITPEENQNLTDLNNAVTEAKDKAQAKVDELPESTGKDSFQDRLDVIDGIVVPGITDQDKDGLDDTLQAEVEDLVKAAEEAEKAAEDALVEANKDGLITPEENQNLTDLNNAVTEAKDKAQAKVDELPESTGKDSFQDRLDVIDGIVVPGITDQDKDGLDDTLQAEVEDLVKAAEEAEKAAEDALVEANKDGLITPEENQNLTDLNNAVTEAKDKAQAKVDELPESTGKDSFQDRLDVIDGIVVPGITDQDKDGLDDTLQAEVEDLVKAAEEAEKAAEDALVEANKDGLITPEENQNLTDLNNAVTEAKDKAQAKVDELPESTGKDSFQDRLDVIDGIVVPGITDQDKDGLDDTLQAEVEDLVKAAEEAEKAAEDALVEANKDGLITPEENQNLTDLNNAVTEAKDKAQAKVDELPESTGKDSFQDRLDVIDGIVVPGITDQDKDGLDDTLQAEVEDLVKAAEEAEKAAEDALVEANKDGLITPEENQNLTDLNNAVTEAKDKAQAKVDELPESTGKDSFQDRLDVIDGIVVPGITDQDKDGLDDTLQAEVEDLVKAAEEAEKAAEDALVEANKDGLITPEENQNLTDLNNAVTEAKDKAQAKVDELPESTGKDSFQDRLDVIDGIVVPGITDQDKDGLDDTLQAEVEDLVKAAEEAEKAAEDALVEANKDGLITPEENQNLTDLNNAVTEAKDKAQAKVDELPESTGKDSFQDRLDVIDGIVVPGITDQDKDGLDDTLQAEVEDLVKAAEEAEKAAEDALVEANKDGLITPEENQNLTDLNNAVTEAKDKAQAKVDELPESTGKDSFQDRLDVIDGIVVPGITDQDKDGLDDTLQAEVEDLVKAAEEAEKAAEDALVEANKDGLITPEENQNLTDLNNAVTEAKDKAQAKVDELPESTGKDSFQDRLDVIDGIVVPGITDQDKDGLDDTLQAEVEDLVKAAEEAEKAAEDALVEANKDGLITPEENQNLTDLNNAVTEAKDKAQAKVDELPESTGKDSFQDRLDVIDGIVVPGITDQDKDGLDDTLQAEVEDLVKAAEEAEKAAEDALVEANKDGLITPEENQNLTDLNNAVTEAKDKAQAKVDELPESTGKDSFQDRLDVIDGIVVPGITDQDKDGLDDTLQAEVEDLVKAAEEAEKAAEDALVEANKDGLITPEENQNLTDLNNAVTEAKDKAQAKVDELPESTGKDSFQDRLDVIDGIVVPGITDQDKDGLDDTLQAEVEDLVKAAEEAEKAAEDALVEANKDGLITPEENQNLTDLNNAVTEAKDKAQAKVDELPESTGKDSFQDRLDVIDGIVVPGITDQDKDGLDDTLQAEVEDLVKAAEEAEKAAEDALVEANKDGLITPEENQNLTDLNNAVTEAKDKAQAKVDELPESTGKDSFQDRLDVIDGIVVPGITDQDKDGLDDTLQAEVEDLVKAAEEAEKAAEDALVEANKDGLITPEENQNLTDLNNAVTEAKDKAQAKVDELPESTGKDSFQDRLDVIDGIVVPGITDQDKDGLDDTLQAEVEDLVKAAEEAEKAAEDALVEANKDGLITPEENQNLTDLNNAVTEAKDKAQAKVDELPESTGKDSFQDRLDVIDGIVVPGITDQDKDGLDDTLQAEVEDLVKAAEEAEKAAEDALVEANKDGLITPEENQNLTDLNNAVTEAKDKAQAKVDELPESTGKDSFQDRLDVIDGIVVPGITDQDKDGLDDTLQAEVEDLVKAAEEAEKAAEDALVEANKDGLITPEENQNLTDLNNAVTEAKDKAQAKVDELPESTGKDSFQDRLDVIDGIVVPGITDQDKDGLDDTLQAEVEDLVKAAEEAEKAAEDALVEANKDGLITPEENQNLTDLNNAVTEAKDKAQAKVDELPESTGKDSFQDRLDVIDGIVVPGITDQDKDGLDDTLQAEVEDLVKAAEEAEKAAEDALVEANKDGLITPEENQNLTDLNNAVTEAKDKAQAKVDELPESTGKDSFQDRLDVIDGIVVPGITDQDKDGLDDTLQAEVEDLVKAAEEAEKAAEDALVEANKDGLITPEENQNLTDLNNAVTEAKDKAQAKVDELPESTGKDSFQDRLDVIDGIVVPGITDQDKDGLDDTLQAEVEDLVKAAEEAEKAAEDALVEANKDGLITPEENQNLTDLNNAVTEAKDKAQAKVDELPESTGKDSFQDRLDVIDGIVVPGITDQDKDGLDDTLQAEVEDLVKAAEEAEKAAEDALVEANKDGLITPEENQNLTDLNNAVTEAKDKAQAKVDELPESTGKDSFQDRLDVIDGIVVPGITDQDKDGLDDTLQAEVEDLVKAAEEAEKAAEDALVEANKDGLITPEENQNLTDLNNAVTEAKDKAQAKVDELPESTGKDSFQDRLDVIDGIVVPGITDQDKDGLDDTLQAEVEDLVKAAEEAEKAAEDALVEANKDGLITPEENQNLTDLNNAVTEAKDKAQAKVDELPESTGKDSFQDRLDVIDGIVVPGITDQDKDGLDDTLQAEVEDLVKAAEEAEKAAEDALVEANKDGLITPEENQNLTDLNNAVTEAKDKAQAKVDELPESTGKDSFQDRLDVIDGIVVPGITDQDKDGLDDTLQAEVEDLVKAAEEAEKAAEDALVEANKDGLITPEENQNLTDLNNAVTEAKDKAQAKVDELPESTGKDSFQDRLDVIDGIVVPGITDQDKDGLDDTLQAEVEDLVKAAEEAEKAAEDALVEANKDGLITPEENQNLTDLNNAVTEAKDKAQAKVDELPESTGKDSFQDRLDVIDGIVVPGITDQDKDGLDDTLQAEVEDLVKAAEEAEKAAEDALVEANKDGLITPEENQNLTDLNNAVTEAKDKAQAKVDELPESTGKDSFQDRLDVIDGIVVPGITDQDKDGLDDTLQAEVEDLVKAAEEAEKAAEDALVEANKDGLITPEENQNLTDLNNAVTEAKDKAQAKVDELPESTGKDSFQDRLDVIDGIVVPGITDQDKDGLDDTLQAEVEDLVKAAEEAEKAAEDALVEANKDGLITPEENQNLTDLNNAVTEAKDKAQAKVDELPESTGKDSFQDRLDVIDGIVVPGITDQDKDGLDDTLQAEVEDLVKAAEEAEKAAEDALVEANKDGLITPEENQNLTDLNNAVTEAKDKAQAKVDELPESTGKDSFQDRLDVIDGIVVPGITDQDKDGLDDTLQAEVEDLVKAAEEAEKAAEDALVEANKDGLITPEENQNLTDLNNAVTEAKDKAQAKVDELPESTGKDSFQDRLDVIDGIVVPGITDQDKDGLDDTLQAEVEDLVKAAEEAEKAAEDALVEANKDGLITPEENQNLTDLNNAVTEAKDKAQAKVDELPESTGKDSFQDRLDVIDGIVVPGITDQDKDGLDDTLQAEVEDLVKAAEEAEKAAEDALVEANKDGLITPEENQNLTDLNNAVTEAKDKAQAKVDELPESTGKDSFQDRLDVIDGIVVPGITDQDKDGLDDTLQAEVEDLVKAAEEAEKAAEDALVEANKDGLITPEENQNLTDLNNAVTEAKDKAQAKVDELPESTGKDSFQDRLDVIDGIVVPGITDQDKDGLDDTLQAEVEDLVKAAEEAEKAAEDALVEANKDGLITPEENQNLTDLNNAVTEAKDKAQAKVDELPESTGKDSFQDRLDVIDGIVVPGITDQDKDGLDDTLQAEVEDLVKAAEEAEKAAEDALVEANKDGLITPEENQNLTDLNNAVTEAKDKAQAKVDELPESTGKDSFQDRLDVIDGIVVPGITDQDKDGLDDTLQAEVEDLVKAAEEAEKAAEDALVEANKDGLITPEENQNLTDLNNAVTEAKDKAQAKVDELPESTGKDSFQDRLDVIDGIVVPGITDQDKDGLDDTLQAEVEDLVKAAEEAEKAAEDALVEANKDGLITPEENQNLTDLNNAVTEAKDKAQAKVDELPESTGKDSFQDRLDVIDGIVVPGITDQDKDGLDDTLQAEVEDLVKAAEEAEKAAEDALVEANKDGLITPEENQNLTDLNNAVTEAKDKAQAKVDELPESTGKDSFQDRLDVIDGIVVPGITDQDKDGLDDTLQAEVEDLVKAAEEAEKAAEDALVEANKDGLITPEENQNLTDLNNAVTEAKDKAQAKVDELPESTGKDSFQDRLDVIDGIVVPGITDQDKDGLDDTLQAEVEDLVKAAEEAEKAAEDALVEANKDGLITPEENQNLTDLNNAVTEAKDKAQAKVDELPESTGKDSFQDRLDVIDGIVVPGITDQDKDGLDDTLQAEVEDLVKAAEEAEKAAEDALVEANKDGLITPEENQNLTDLNNAVTEAKDKAQAKVDELPESTGKDSFQDRLDVIDGIVVPGITDQDKDGLDDTLQAEVEDLVKAAEEAEKAAEDALVEANKDGLITPEENQNLTDLNNAVTEAKDKAQAKVDELPESTGKDSFQDRLDVIDGIVVPGITDQDKDGLDDTLQAEVEDLVKAAEEAEKAAEDALVEANKDGLITPEENQNLTDLNNAVTEAKDKAQAKVDELPESTGKDSFQDRLDVIDGIVVPGITDQDKDGLDDTLQAEVEDLVKAAEEAEKAAEDALVEANKDGLITPEENQNLTDLNNAVTEAKDKAQAKVDELPESTGKDSFQDRLDVIDGIVVPGITDQDKDGLDDTLQAEVEDLVKAAEEAEKAAEDALVEANKDGLITPEENQNLTDLNNAVTEAKDKAQAKVDELPESTGKDSFQDRLDVIDGIVVPGITDQDKDGLDDTLQAEVEDLVKAAEEAEKAAEDALVEANKDGLITPEENQNLTDLNNAVTEAKDKAQAKVDELPESTGKDSFQDRLDVIDGIVVPGITDQDKDGLDDTLQAEVEDLVKAAEEAEKAAEDALVEANKDGLITPEENQNLTDLNNAVTEAKDKAQAKVDELPESTGKDSFQDRLDVIDGIVVPGITDQDKDGLDDTLQAEVEDLVKAAEEAEKAAEDALVEANKDGLITPEENQNLTDLNNAVTEAKDKAQAKVDELPESTGKDSFQDRLDVIDGIVVPGITDQDKDGLDDTLQAEVEDLVKAAEEAEKAAEDALVEANKDGLITPEENQNLTDLNNAVTEAKDKAQAKVDELPESTGKDSFQDRLDVIDGIVVPGITDQDKDGLDDTLQAEVEDLVKAAEEAEKAAEDALVEANKDGLITPEENQNLTDLNNAVTEAKDKAQAKVDELPESTGKDSFQDRLDVIDGIVVPGITDQDKENNPATVTDAQGAVVEDAAETTISGTVTITDLDEGEAFAQPQTKQGAYGTFSVNENGNWSYALDNGKPEVQALREGQTVEDIFTVTSKDGTGTGTVTVTITGTNDQPKLDVVDIVDIVTEIYQGYVDTSMSIADANGSDIDEGDVLTYSLPDNNQGYFAIDESTGVITLTEAGVDYINAGNDLPSQLTIMVSDNSGANNDSITQIIDLPATILATRVVFVEVTDDSNEEVENLPANQNSAYGVNGVYTGIVANNSDGSVQTDPAVLQGLTNDTTPTITVTLEKPLRTATSGIADEAVQVVLTPTQGEPVILDMGQAQVSADGMTYTWSNFTLAQTQALGNDYRVDAQVVAGTVKPTLSTEFTLDTLAGRPTVSLVQEENAFDGTNDSENNQANIQVIGGTGEVGGTVIFDVNRNGIFDAGDVSTVADANGNWKLAISELAGKFDFANDGDTTTGSAETTNSSANRNQTKDLYANLMFVDKAGNKLPNESFAKFYLFDETTGGAAFLASDEPLGATIYNRYNSNGKNSININQRGEIQTDGTGQNVEAIVFDSDNTDKLIIVDGNMQAIAAPLIDFAVLTGNGNDFFTLSGRQSLRTHVYMGEGDDTYEGFRIRGYGGRPIVDLGSGNDILNIESYVRTAIVNLGEGNDTANVGTYISDTEVRLGNGNNLLTVGNYLKERTTITAGSGNDTINIGQTLNDDSRGGVWVSNINAGDGDNTINIKGRLIASLASEAGYGEIITGSGQDNITISGIVDGRNAKIDTGSGNDVIDVGVIQRQATVITGPDALTPGTTDNDTLIAVALDDNALVRTGAGNDIVKISSNIVNSTLSMGSGIDHLQVNQVRGNSTIDMGEGNDTVNMERLGQTLASTGTPNLRLGAGADNLDLGVLRIGNIYSGNDTDQDIININNMEAGYVELGNTDILNISNLQSGTIKSSQGGNDVSISGSMTGGTIDLGTARDDVSIANKSAGNVFLGDGNDTIDVTTHSGGDIDTGAGNDTVTIDTMSGGNIYLASGNDTISINTFTGGTLNGGDGTDTLHITGGGNTLSSSNISAIEVLDLGVGNNANILNLRNDDARSNGYNNIRIDGDALDTVNLTKNLAGQNWTKGSIVGDYTIYEATYFSQKATIYIDTDIKVVI</sequence>
<dbReference type="Pfam" id="PF22775">
    <property type="entry name" value="GA_3"/>
    <property type="match status" value="65"/>
</dbReference>
<organism evidence="3 4">
    <name type="scientific">Psychrobacter raelei</name>
    <dbReference type="NCBI Taxonomy" id="2565531"/>
    <lineage>
        <taxon>Bacteria</taxon>
        <taxon>Pseudomonadati</taxon>
        <taxon>Pseudomonadota</taxon>
        <taxon>Gammaproteobacteria</taxon>
        <taxon>Moraxellales</taxon>
        <taxon>Moraxellaceae</taxon>
        <taxon>Psychrobacter</taxon>
    </lineage>
</organism>
<feature type="coiled-coil region" evidence="1">
    <location>
        <begin position="943"/>
        <end position="1005"/>
    </location>
</feature>
<feature type="coiled-coil region" evidence="1">
    <location>
        <begin position="1807"/>
        <end position="1869"/>
    </location>
</feature>
<feature type="coiled-coil region" evidence="1">
    <location>
        <begin position="2767"/>
        <end position="2829"/>
    </location>
</feature>
<dbReference type="InterPro" id="IPR010221">
    <property type="entry name" value="VCBS_dom"/>
</dbReference>
<feature type="coiled-coil region" evidence="1">
    <location>
        <begin position="1231"/>
        <end position="1293"/>
    </location>
</feature>
<dbReference type="Proteomes" id="UP000829560">
    <property type="component" value="Chromosome"/>
</dbReference>
<dbReference type="GO" id="GO:0005509">
    <property type="term" value="F:calcium ion binding"/>
    <property type="evidence" value="ECO:0007669"/>
    <property type="project" value="InterPro"/>
</dbReference>
<feature type="coiled-coil region" evidence="1">
    <location>
        <begin position="2095"/>
        <end position="2157"/>
    </location>
</feature>
<feature type="coiled-coil region" evidence="1">
    <location>
        <begin position="4975"/>
        <end position="5037"/>
    </location>
</feature>
<dbReference type="GO" id="GO:0016020">
    <property type="term" value="C:membrane"/>
    <property type="evidence" value="ECO:0007669"/>
    <property type="project" value="InterPro"/>
</dbReference>
<feature type="coiled-coil region" evidence="1">
    <location>
        <begin position="5839"/>
        <end position="5901"/>
    </location>
</feature>
<dbReference type="KEGG" id="prae:MN210_01405"/>
<feature type="coiled-coil region" evidence="1">
    <location>
        <begin position="4783"/>
        <end position="4845"/>
    </location>
</feature>
<feature type="coiled-coil region" evidence="1">
    <location>
        <begin position="5743"/>
        <end position="5805"/>
    </location>
</feature>
<name>A0AAT9PF69_9GAMM</name>
<dbReference type="NCBIfam" id="TIGR01965">
    <property type="entry name" value="VCBS_repeat"/>
    <property type="match status" value="1"/>
</dbReference>
<proteinExistence type="predicted"/>
<feature type="coiled-coil region" evidence="1">
    <location>
        <begin position="6031"/>
        <end position="6093"/>
    </location>
</feature>
<feature type="coiled-coil region" evidence="1">
    <location>
        <begin position="559"/>
        <end position="621"/>
    </location>
</feature>
<accession>A0AAT9PF69</accession>
<feature type="coiled-coil region" evidence="1">
    <location>
        <begin position="3919"/>
        <end position="3981"/>
    </location>
</feature>
<feature type="coiled-coil region" evidence="1">
    <location>
        <begin position="2959"/>
        <end position="3021"/>
    </location>
</feature>
<feature type="coiled-coil region" evidence="1">
    <location>
        <begin position="5071"/>
        <end position="5133"/>
    </location>
</feature>
<feature type="coiled-coil region" evidence="1">
    <location>
        <begin position="2863"/>
        <end position="2925"/>
    </location>
</feature>
<feature type="coiled-coil region" evidence="1">
    <location>
        <begin position="4687"/>
        <end position="4749"/>
    </location>
</feature>
<feature type="coiled-coil region" evidence="1">
    <location>
        <begin position="5359"/>
        <end position="5421"/>
    </location>
</feature>
<feature type="coiled-coil region" evidence="1">
    <location>
        <begin position="182"/>
        <end position="237"/>
    </location>
</feature>
<dbReference type="RefSeq" id="WP_338412404.1">
    <property type="nucleotide sequence ID" value="NZ_CP093310.2"/>
</dbReference>
<dbReference type="InterPro" id="IPR013783">
    <property type="entry name" value="Ig-like_fold"/>
</dbReference>
<feature type="coiled-coil region" evidence="1">
    <location>
        <begin position="3343"/>
        <end position="3405"/>
    </location>
</feature>
<dbReference type="SUPFAM" id="SSF51120">
    <property type="entry name" value="beta-Roll"/>
    <property type="match status" value="1"/>
</dbReference>
<dbReference type="InterPro" id="IPR054725">
    <property type="entry name" value="Epr_GA-like"/>
</dbReference>
<dbReference type="GO" id="GO:0007156">
    <property type="term" value="P:homophilic cell adhesion via plasma membrane adhesion molecules"/>
    <property type="evidence" value="ECO:0007669"/>
    <property type="project" value="InterPro"/>
</dbReference>
<feature type="coiled-coil region" evidence="1">
    <location>
        <begin position="2383"/>
        <end position="2445"/>
    </location>
</feature>
<feature type="coiled-coil region" evidence="1">
    <location>
        <begin position="1711"/>
        <end position="1773"/>
    </location>
</feature>
<feature type="coiled-coil region" evidence="1">
    <location>
        <begin position="3535"/>
        <end position="3597"/>
    </location>
</feature>
<feature type="coiled-coil region" evidence="1">
    <location>
        <begin position="5551"/>
        <end position="5613"/>
    </location>
</feature>
<reference evidence="3" key="1">
    <citation type="submission" date="2024-03" db="EMBL/GenBank/DDBJ databases">
        <title>Psychrobacter raelis sp. nov. isolated from a dog with peritonitis.</title>
        <authorList>
            <person name="Schiavone A."/>
            <person name="Manzulli V."/>
            <person name="Camarda A."/>
            <person name="Cafiero M.A."/>
            <person name="Vasco I."/>
            <person name="Marino L."/>
            <person name="Pennuzzi G."/>
            <person name="Serrecchia L."/>
            <person name="Galante D."/>
            <person name="Pugliese N."/>
        </authorList>
    </citation>
    <scope>NUCLEOTIDE SEQUENCE</scope>
    <source>
        <strain evidence="3">PraFG1</strain>
    </source>
</reference>
<feature type="coiled-coil region" evidence="1">
    <location>
        <begin position="5263"/>
        <end position="5325"/>
    </location>
</feature>
<evidence type="ECO:0000256" key="1">
    <source>
        <dbReference type="SAM" id="Coils"/>
    </source>
</evidence>
<feature type="coiled-coil region" evidence="1">
    <location>
        <begin position="2479"/>
        <end position="2541"/>
    </location>
</feature>
<feature type="coiled-coil region" evidence="1">
    <location>
        <begin position="4303"/>
        <end position="4365"/>
    </location>
</feature>
<feature type="coiled-coil region" evidence="1">
    <location>
        <begin position="5455"/>
        <end position="5517"/>
    </location>
</feature>
<dbReference type="Gene3D" id="2.60.40.10">
    <property type="entry name" value="Immunoglobulins"/>
    <property type="match status" value="1"/>
</dbReference>
<feature type="coiled-coil region" evidence="1">
    <location>
        <begin position="4879"/>
        <end position="4941"/>
    </location>
</feature>
<feature type="coiled-coil region" evidence="1">
    <location>
        <begin position="4399"/>
        <end position="4461"/>
    </location>
</feature>
<keyword evidence="1" id="KW-0175">Coiled coil</keyword>
<feature type="coiled-coil region" evidence="1">
    <location>
        <begin position="1327"/>
        <end position="1389"/>
    </location>
</feature>
<feature type="coiled-coil region" evidence="1">
    <location>
        <begin position="4015"/>
        <end position="4077"/>
    </location>
</feature>
<feature type="coiled-coil region" evidence="1">
    <location>
        <begin position="6127"/>
        <end position="6189"/>
    </location>
</feature>
<feature type="coiled-coil region" evidence="1">
    <location>
        <begin position="3823"/>
        <end position="3885"/>
    </location>
</feature>
<feature type="coiled-coil region" evidence="1">
    <location>
        <begin position="1615"/>
        <end position="1677"/>
    </location>
</feature>
<feature type="coiled-coil region" evidence="1">
    <location>
        <begin position="4207"/>
        <end position="4269"/>
    </location>
</feature>
<feature type="coiled-coil region" evidence="1">
    <location>
        <begin position="2191"/>
        <end position="2253"/>
    </location>
</feature>
<feature type="coiled-coil region" evidence="1">
    <location>
        <begin position="3727"/>
        <end position="3789"/>
    </location>
</feature>
<feature type="coiled-coil region" evidence="1">
    <location>
        <begin position="2575"/>
        <end position="2637"/>
    </location>
</feature>
<feature type="coiled-coil region" evidence="1">
    <location>
        <begin position="751"/>
        <end position="813"/>
    </location>
</feature>
<feature type="coiled-coil region" evidence="1">
    <location>
        <begin position="3055"/>
        <end position="3117"/>
    </location>
</feature>
<feature type="coiled-coil region" evidence="1">
    <location>
        <begin position="367"/>
        <end position="429"/>
    </location>
</feature>
<dbReference type="PROSITE" id="PS50268">
    <property type="entry name" value="CADHERIN_2"/>
    <property type="match status" value="1"/>
</dbReference>
<feature type="coiled-coil region" evidence="1">
    <location>
        <begin position="1135"/>
        <end position="1197"/>
    </location>
</feature>
<feature type="coiled-coil region" evidence="1">
    <location>
        <begin position="5935"/>
        <end position="5997"/>
    </location>
</feature>
<feature type="coiled-coil region" evidence="1">
    <location>
        <begin position="6223"/>
        <end position="6285"/>
    </location>
</feature>
<feature type="coiled-coil region" evidence="1">
    <location>
        <begin position="1999"/>
        <end position="2061"/>
    </location>
</feature>
<feature type="coiled-coil region" evidence="1">
    <location>
        <begin position="3439"/>
        <end position="3501"/>
    </location>
</feature>
<feature type="coiled-coil region" evidence="1">
    <location>
        <begin position="5647"/>
        <end position="5709"/>
    </location>
</feature>
<feature type="domain" description="Cadherin" evidence="2">
    <location>
        <begin position="6537"/>
        <end position="6647"/>
    </location>
</feature>
<dbReference type="InterPro" id="IPR002126">
    <property type="entry name" value="Cadherin-like_dom"/>
</dbReference>
<feature type="coiled-coil region" evidence="1">
    <location>
        <begin position="3151"/>
        <end position="3213"/>
    </location>
</feature>
<feature type="coiled-coil region" evidence="1">
    <location>
        <begin position="6319"/>
        <end position="6381"/>
    </location>
</feature>
<keyword evidence="4" id="KW-1185">Reference proteome</keyword>
<evidence type="ECO:0000259" key="2">
    <source>
        <dbReference type="PROSITE" id="PS50268"/>
    </source>
</evidence>
<dbReference type="Gene3D" id="2.60.40.60">
    <property type="entry name" value="Cadherins"/>
    <property type="match status" value="1"/>
</dbReference>
<gene>
    <name evidence="3" type="ORF">MN210_01405</name>
</gene>
<dbReference type="InterPro" id="IPR011049">
    <property type="entry name" value="Serralysin-like_metalloprot_C"/>
</dbReference>
<feature type="coiled-coil region" evidence="1">
    <location>
        <begin position="1039"/>
        <end position="1101"/>
    </location>
</feature>
<protein>
    <submittedName>
        <fullName evidence="3">VCBS domain-containing protein</fullName>
    </submittedName>
</protein>
<evidence type="ECO:0000313" key="3">
    <source>
        <dbReference type="EMBL" id="UNK05579.2"/>
    </source>
</evidence>
<dbReference type="InterPro" id="IPR000949">
    <property type="entry name" value="ELM2_dom"/>
</dbReference>
<evidence type="ECO:0000313" key="4">
    <source>
        <dbReference type="Proteomes" id="UP000829560"/>
    </source>
</evidence>
<feature type="coiled-coil region" evidence="1">
    <location>
        <begin position="271"/>
        <end position="333"/>
    </location>
</feature>
<feature type="coiled-coil region" evidence="1">
    <location>
        <begin position="3247"/>
        <end position="3309"/>
    </location>
</feature>
<dbReference type="CDD" id="cd11304">
    <property type="entry name" value="Cadherin_repeat"/>
    <property type="match status" value="1"/>
</dbReference>
<feature type="coiled-coil region" evidence="1">
    <location>
        <begin position="847"/>
        <end position="909"/>
    </location>
</feature>
<feature type="coiled-coil region" evidence="1">
    <location>
        <begin position="4591"/>
        <end position="4653"/>
    </location>
</feature>